<dbReference type="GO" id="GO:0032367">
    <property type="term" value="P:intracellular cholesterol transport"/>
    <property type="evidence" value="ECO:0007669"/>
    <property type="project" value="InterPro"/>
</dbReference>
<dbReference type="Proteomes" id="UP000593562">
    <property type="component" value="Unassembled WGS sequence"/>
</dbReference>
<comment type="caution">
    <text evidence="2">The sequence shown here is derived from an EMBL/GenBank/DDBJ whole genome shotgun (WGS) entry which is preliminary data.</text>
</comment>
<dbReference type="AlphaFoldDB" id="A0A7J7DV48"/>
<dbReference type="PANTHER" id="PTHR32059:SF0">
    <property type="entry name" value="RAB11-BINDING PROTEIN RELCH"/>
    <property type="match status" value="1"/>
</dbReference>
<evidence type="ECO:0000313" key="3">
    <source>
        <dbReference type="Proteomes" id="UP000593562"/>
    </source>
</evidence>
<organism evidence="2 3">
    <name type="scientific">Tripterygium wilfordii</name>
    <name type="common">Thunder God vine</name>
    <dbReference type="NCBI Taxonomy" id="458696"/>
    <lineage>
        <taxon>Eukaryota</taxon>
        <taxon>Viridiplantae</taxon>
        <taxon>Streptophyta</taxon>
        <taxon>Embryophyta</taxon>
        <taxon>Tracheophyta</taxon>
        <taxon>Spermatophyta</taxon>
        <taxon>Magnoliopsida</taxon>
        <taxon>eudicotyledons</taxon>
        <taxon>Gunneridae</taxon>
        <taxon>Pentapetalae</taxon>
        <taxon>rosids</taxon>
        <taxon>fabids</taxon>
        <taxon>Celastrales</taxon>
        <taxon>Celastraceae</taxon>
        <taxon>Tripterygium</taxon>
    </lineage>
</organism>
<dbReference type="SMART" id="SM00667">
    <property type="entry name" value="LisH"/>
    <property type="match status" value="2"/>
</dbReference>
<protein>
    <submittedName>
        <fullName evidence="2">Uncharacterized protein</fullName>
    </submittedName>
</protein>
<accession>A0A7J7DV48</accession>
<name>A0A7J7DV48_TRIWF</name>
<dbReference type="GO" id="GO:0055037">
    <property type="term" value="C:recycling endosome"/>
    <property type="evidence" value="ECO:0007669"/>
    <property type="project" value="TreeGrafter"/>
</dbReference>
<dbReference type="PROSITE" id="PS50896">
    <property type="entry name" value="LISH"/>
    <property type="match status" value="1"/>
</dbReference>
<feature type="coiled-coil region" evidence="1">
    <location>
        <begin position="248"/>
        <end position="282"/>
    </location>
</feature>
<sequence>MNVERSSLCNWAVNFLLEENYLLTAFELLHELLDDGRDDQAIRLKEFFFDPSQFPPDQILLFNSLREKDALGDKLALTEYDLRLAREDIERLKDELQKRVDFPPDILKESNENEPLNHGPDVLLKKRDMSFSDLDPLKDTERRNLNCAVKEYLLIAGYRLTAMTFYEEVTDQNLDVWLNTPACFPDALRHYYYQYLSSTSEAAEEKIAMLRENESLLKANERLSHEKMSLRKSKDLVDNQVLLLTKSLEGLQRDLKDRENLIQELKQSLEHWRKELNDCRAEITSLKMHIEG</sequence>
<dbReference type="InParanoid" id="A0A7J7DV48"/>
<evidence type="ECO:0000313" key="2">
    <source>
        <dbReference type="EMBL" id="KAF5750171.1"/>
    </source>
</evidence>
<keyword evidence="3" id="KW-1185">Reference proteome</keyword>
<reference evidence="2 3" key="1">
    <citation type="journal article" date="2020" name="Nat. Commun.">
        <title>Genome of Tripterygium wilfordii and identification of cytochrome P450 involved in triptolide biosynthesis.</title>
        <authorList>
            <person name="Tu L."/>
            <person name="Su P."/>
            <person name="Zhang Z."/>
            <person name="Gao L."/>
            <person name="Wang J."/>
            <person name="Hu T."/>
            <person name="Zhou J."/>
            <person name="Zhang Y."/>
            <person name="Zhao Y."/>
            <person name="Liu Y."/>
            <person name="Song Y."/>
            <person name="Tong Y."/>
            <person name="Lu Y."/>
            <person name="Yang J."/>
            <person name="Xu C."/>
            <person name="Jia M."/>
            <person name="Peters R.J."/>
            <person name="Huang L."/>
            <person name="Gao W."/>
        </authorList>
    </citation>
    <scope>NUCLEOTIDE SEQUENCE [LARGE SCALE GENOMIC DNA]</scope>
    <source>
        <strain evidence="3">cv. XIE 37</strain>
        <tissue evidence="2">Leaf</tissue>
    </source>
</reference>
<dbReference type="PANTHER" id="PTHR32059">
    <property type="entry name" value="RAB11-BINDING PROTEIN RELCH"/>
    <property type="match status" value="1"/>
</dbReference>
<gene>
    <name evidence="2" type="ORF">HS088_TW03G00503</name>
</gene>
<dbReference type="GO" id="GO:0005802">
    <property type="term" value="C:trans-Golgi network"/>
    <property type="evidence" value="ECO:0007669"/>
    <property type="project" value="InterPro"/>
</dbReference>
<dbReference type="InterPro" id="IPR040362">
    <property type="entry name" value="RELCH"/>
</dbReference>
<dbReference type="EMBL" id="JAAARO010000003">
    <property type="protein sequence ID" value="KAF5750171.1"/>
    <property type="molecule type" value="Genomic_DNA"/>
</dbReference>
<keyword evidence="1" id="KW-0175">Coiled coil</keyword>
<proteinExistence type="predicted"/>
<evidence type="ECO:0000256" key="1">
    <source>
        <dbReference type="SAM" id="Coils"/>
    </source>
</evidence>
<dbReference type="InterPro" id="IPR006594">
    <property type="entry name" value="LisH"/>
</dbReference>